<dbReference type="OrthoDB" id="6313195at2"/>
<dbReference type="Proteomes" id="UP000050378">
    <property type="component" value="Unassembled WGS sequence"/>
</dbReference>
<dbReference type="PATRIC" id="fig|570156.3.peg.1539"/>
<accession>A0A0P7D017</accession>
<gene>
    <name evidence="2" type="ORF">AOG27_18085</name>
</gene>
<comment type="caution">
    <text evidence="2">The sequence shown here is derived from an EMBL/GenBank/DDBJ whole genome shotgun (WGS) entry which is preliminary data.</text>
</comment>
<feature type="transmembrane region" description="Helical" evidence="1">
    <location>
        <begin position="42"/>
        <end position="64"/>
    </location>
</feature>
<keyword evidence="1" id="KW-0472">Membrane</keyword>
<reference evidence="2 3" key="1">
    <citation type="submission" date="2015-09" db="EMBL/GenBank/DDBJ databases">
        <title>Draft Genome Sequence of Pseudoalteromonas lipolytica UCD-48B.</title>
        <authorList>
            <person name="Krusor M."/>
            <person name="Coil D.A."/>
            <person name="Lang J.M."/>
            <person name="Eisen J.A."/>
            <person name="Alexiev A."/>
        </authorList>
    </citation>
    <scope>NUCLEOTIDE SEQUENCE [LARGE SCALE GENOMIC DNA]</scope>
    <source>
        <strain evidence="2 3">UCD-48B</strain>
    </source>
</reference>
<feature type="transmembrane region" description="Helical" evidence="1">
    <location>
        <begin position="116"/>
        <end position="135"/>
    </location>
</feature>
<feature type="transmembrane region" description="Helical" evidence="1">
    <location>
        <begin position="85"/>
        <end position="104"/>
    </location>
</feature>
<dbReference type="EMBL" id="LJTC01000014">
    <property type="protein sequence ID" value="KPM81246.1"/>
    <property type="molecule type" value="Genomic_DNA"/>
</dbReference>
<keyword evidence="1" id="KW-0812">Transmembrane</keyword>
<protein>
    <submittedName>
        <fullName evidence="2">Uncharacterized protein</fullName>
    </submittedName>
</protein>
<proteinExistence type="predicted"/>
<sequence length="139" mass="15929">MSKQDIKTEEKFMSHNAWFSIFMGVTLLIISVYPMLKQTSVFLLFIGVAAFLGSFFMFVIRGGFTWKLGYRLTYKDEFLNTIDTIAYKHVVLGLLFSMGAIFLLSDELALNVSHSMMATFYLALMCLIYGVSILWQSRD</sequence>
<dbReference type="RefSeq" id="WP_054554393.1">
    <property type="nucleotide sequence ID" value="NZ_LJTC01000014.1"/>
</dbReference>
<feature type="transmembrane region" description="Helical" evidence="1">
    <location>
        <begin position="12"/>
        <end position="36"/>
    </location>
</feature>
<name>A0A0P7D017_9GAMM</name>
<evidence type="ECO:0000313" key="2">
    <source>
        <dbReference type="EMBL" id="KPM81246.1"/>
    </source>
</evidence>
<organism evidence="2 3">
    <name type="scientific">Pseudoalteromonas lipolytica</name>
    <dbReference type="NCBI Taxonomy" id="570156"/>
    <lineage>
        <taxon>Bacteria</taxon>
        <taxon>Pseudomonadati</taxon>
        <taxon>Pseudomonadota</taxon>
        <taxon>Gammaproteobacteria</taxon>
        <taxon>Alteromonadales</taxon>
        <taxon>Pseudoalteromonadaceae</taxon>
        <taxon>Pseudoalteromonas</taxon>
    </lineage>
</organism>
<dbReference type="AlphaFoldDB" id="A0A0P7D017"/>
<keyword evidence="1" id="KW-1133">Transmembrane helix</keyword>
<evidence type="ECO:0000256" key="1">
    <source>
        <dbReference type="SAM" id="Phobius"/>
    </source>
</evidence>
<dbReference type="STRING" id="570156.AOG27_18085"/>
<evidence type="ECO:0000313" key="3">
    <source>
        <dbReference type="Proteomes" id="UP000050378"/>
    </source>
</evidence>